<dbReference type="InterPro" id="IPR021858">
    <property type="entry name" value="Fun_TF"/>
</dbReference>
<evidence type="ECO:0000256" key="5">
    <source>
        <dbReference type="ARBA" id="ARBA00023163"/>
    </source>
</evidence>
<keyword evidence="2" id="KW-0862">Zinc</keyword>
<keyword evidence="3" id="KW-0805">Transcription regulation</keyword>
<dbReference type="GO" id="GO:0003677">
    <property type="term" value="F:DNA binding"/>
    <property type="evidence" value="ECO:0007669"/>
    <property type="project" value="UniProtKB-KW"/>
</dbReference>
<evidence type="ECO:0000256" key="7">
    <source>
        <dbReference type="SAM" id="MobiDB-lite"/>
    </source>
</evidence>
<evidence type="ECO:0000313" key="10">
    <source>
        <dbReference type="Proteomes" id="UP000481861"/>
    </source>
</evidence>
<evidence type="ECO:0000256" key="3">
    <source>
        <dbReference type="ARBA" id="ARBA00023015"/>
    </source>
</evidence>
<evidence type="ECO:0000313" key="9">
    <source>
        <dbReference type="EMBL" id="KAF2878480.1"/>
    </source>
</evidence>
<keyword evidence="1" id="KW-0479">Metal-binding</keyword>
<dbReference type="Pfam" id="PF00172">
    <property type="entry name" value="Zn_clus"/>
    <property type="match status" value="1"/>
</dbReference>
<keyword evidence="4" id="KW-0238">DNA-binding</keyword>
<gene>
    <name evidence="9" type="ORF">BDV95DRAFT_479319</name>
</gene>
<evidence type="ECO:0000256" key="4">
    <source>
        <dbReference type="ARBA" id="ARBA00023125"/>
    </source>
</evidence>
<evidence type="ECO:0000256" key="1">
    <source>
        <dbReference type="ARBA" id="ARBA00022723"/>
    </source>
</evidence>
<feature type="domain" description="Zn(2)-C6 fungal-type" evidence="8">
    <location>
        <begin position="17"/>
        <end position="45"/>
    </location>
</feature>
<dbReference type="OrthoDB" id="3172332at2759"/>
<dbReference type="Pfam" id="PF11951">
    <property type="entry name" value="Fungal_trans_2"/>
    <property type="match status" value="1"/>
</dbReference>
<dbReference type="InterPro" id="IPR036864">
    <property type="entry name" value="Zn2-C6_fun-type_DNA-bd_sf"/>
</dbReference>
<comment type="caution">
    <text evidence="9">The sequence shown here is derived from an EMBL/GenBank/DDBJ whole genome shotgun (WGS) entry which is preliminary data.</text>
</comment>
<dbReference type="Proteomes" id="UP000481861">
    <property type="component" value="Unassembled WGS sequence"/>
</dbReference>
<organism evidence="9 10">
    <name type="scientific">Massariosphaeria phaeospora</name>
    <dbReference type="NCBI Taxonomy" id="100035"/>
    <lineage>
        <taxon>Eukaryota</taxon>
        <taxon>Fungi</taxon>
        <taxon>Dikarya</taxon>
        <taxon>Ascomycota</taxon>
        <taxon>Pezizomycotina</taxon>
        <taxon>Dothideomycetes</taxon>
        <taxon>Pleosporomycetidae</taxon>
        <taxon>Pleosporales</taxon>
        <taxon>Pleosporales incertae sedis</taxon>
        <taxon>Massariosphaeria</taxon>
    </lineage>
</organism>
<dbReference type="GO" id="GO:0000981">
    <property type="term" value="F:DNA-binding transcription factor activity, RNA polymerase II-specific"/>
    <property type="evidence" value="ECO:0007669"/>
    <property type="project" value="InterPro"/>
</dbReference>
<dbReference type="PROSITE" id="PS50048">
    <property type="entry name" value="ZN2_CY6_FUNGAL_2"/>
    <property type="match status" value="1"/>
</dbReference>
<protein>
    <recommendedName>
        <fullName evidence="8">Zn(2)-C6 fungal-type domain-containing protein</fullName>
    </recommendedName>
</protein>
<reference evidence="9 10" key="1">
    <citation type="submission" date="2020-01" db="EMBL/GenBank/DDBJ databases">
        <authorList>
            <consortium name="DOE Joint Genome Institute"/>
            <person name="Haridas S."/>
            <person name="Albert R."/>
            <person name="Binder M."/>
            <person name="Bloem J."/>
            <person name="Labutti K."/>
            <person name="Salamov A."/>
            <person name="Andreopoulos B."/>
            <person name="Baker S.E."/>
            <person name="Barry K."/>
            <person name="Bills G."/>
            <person name="Bluhm B.H."/>
            <person name="Cannon C."/>
            <person name="Castanera R."/>
            <person name="Culley D.E."/>
            <person name="Daum C."/>
            <person name="Ezra D."/>
            <person name="Gonzalez J.B."/>
            <person name="Henrissat B."/>
            <person name="Kuo A."/>
            <person name="Liang C."/>
            <person name="Lipzen A."/>
            <person name="Lutzoni F."/>
            <person name="Magnuson J."/>
            <person name="Mondo S."/>
            <person name="Nolan M."/>
            <person name="Ohm R."/>
            <person name="Pangilinan J."/>
            <person name="Park H.-J.H."/>
            <person name="Ramirez L."/>
            <person name="Alfaro M."/>
            <person name="Sun H."/>
            <person name="Tritt A."/>
            <person name="Yoshinaga Y."/>
            <person name="Zwiers L.-H.L."/>
            <person name="Turgeon B.G."/>
            <person name="Goodwin S.B."/>
            <person name="Spatafora J.W."/>
            <person name="Crous P.W."/>
            <person name="Grigoriev I.V."/>
        </authorList>
    </citation>
    <scope>NUCLEOTIDE SEQUENCE [LARGE SCALE GENOMIC DNA]</scope>
    <source>
        <strain evidence="9 10">CBS 611.86</strain>
    </source>
</reference>
<feature type="region of interest" description="Disordered" evidence="7">
    <location>
        <begin position="60"/>
        <end position="82"/>
    </location>
</feature>
<dbReference type="SMART" id="SM00066">
    <property type="entry name" value="GAL4"/>
    <property type="match status" value="1"/>
</dbReference>
<dbReference type="PANTHER" id="PTHR36206:SF16">
    <property type="entry name" value="TRANSCRIPTION FACTOR DOMAIN-CONTAINING PROTEIN-RELATED"/>
    <property type="match status" value="1"/>
</dbReference>
<sequence>MDSNPSTRKPSGRSKSGCRTCRIRKVKCDEGRPACRRCISTGRVCDGYGIWGGGGNDYHQRRPSVAPARSNEIMNRPSPPLLKVAGNTEENRYLQWFTSRILMKIPGPFALSFWGNLIMQASLSEPAVLHAVLTLSSIHKREVLFDKDQVEGENQFMLQHYIKAIQHLRPHFSVDDRASKRVALIACLVFVWLECLRGRFQTAQTHLQNGMKILESQESFDGYAGMMLLESTRDPIDDCIVEAFFRLRLHMELFERSSGHPRSFLGIWKPRTLAVVFYTTNQAWNALEVLLDDISQLSSQARHQQLPSSTALVYPATLLEQQECIKEKLATWFAAYESCKDDLQKGEYYQVTCTLISEYHIMANIMVDTCLHPDDEMIFENCTAQFVSIICHSRDMWRSRISPYIGTRAEISLDMAHSTADMGWIPPLYYTALKCRIHRVRLQAIRLLESSLHREGMWDSIIAAHITRRVMEIEERDVYRNYDMNDSFSLATAPEALDFSFPILPDGFRLHEMKVELPDSPTGCVWLSYKHAPLLDGQWIDELVAISIHKQCSKKR</sequence>
<dbReference type="InterPro" id="IPR001138">
    <property type="entry name" value="Zn2Cys6_DnaBD"/>
</dbReference>
<dbReference type="PANTHER" id="PTHR36206">
    <property type="entry name" value="ASPERCRYPTIN BIOSYNTHESIS CLUSTER-SPECIFIC TRANSCRIPTION REGULATOR ATNN-RELATED"/>
    <property type="match status" value="1"/>
</dbReference>
<dbReference type="AlphaFoldDB" id="A0A7C8MEB4"/>
<accession>A0A7C8MEB4</accession>
<dbReference type="PROSITE" id="PS00463">
    <property type="entry name" value="ZN2_CY6_FUNGAL_1"/>
    <property type="match status" value="1"/>
</dbReference>
<dbReference type="GO" id="GO:0008270">
    <property type="term" value="F:zinc ion binding"/>
    <property type="evidence" value="ECO:0007669"/>
    <property type="project" value="InterPro"/>
</dbReference>
<dbReference type="EMBL" id="JAADJZ010000001">
    <property type="protein sequence ID" value="KAF2878480.1"/>
    <property type="molecule type" value="Genomic_DNA"/>
</dbReference>
<dbReference type="Gene3D" id="4.10.240.10">
    <property type="entry name" value="Zn(2)-C6 fungal-type DNA-binding domain"/>
    <property type="match status" value="1"/>
</dbReference>
<evidence type="ECO:0000256" key="2">
    <source>
        <dbReference type="ARBA" id="ARBA00022833"/>
    </source>
</evidence>
<dbReference type="InterPro" id="IPR052360">
    <property type="entry name" value="Transcr_Regulatory_Proteins"/>
</dbReference>
<dbReference type="SUPFAM" id="SSF57701">
    <property type="entry name" value="Zn2/Cys6 DNA-binding domain"/>
    <property type="match status" value="1"/>
</dbReference>
<keyword evidence="10" id="KW-1185">Reference proteome</keyword>
<keyword evidence="6" id="KW-0539">Nucleus</keyword>
<dbReference type="CDD" id="cd00067">
    <property type="entry name" value="GAL4"/>
    <property type="match status" value="1"/>
</dbReference>
<proteinExistence type="predicted"/>
<keyword evidence="5" id="KW-0804">Transcription</keyword>
<evidence type="ECO:0000259" key="8">
    <source>
        <dbReference type="PROSITE" id="PS50048"/>
    </source>
</evidence>
<name>A0A7C8MEB4_9PLEO</name>
<evidence type="ECO:0000256" key="6">
    <source>
        <dbReference type="ARBA" id="ARBA00023242"/>
    </source>
</evidence>